<evidence type="ECO:0000313" key="2">
    <source>
        <dbReference type="Proteomes" id="UP000515344"/>
    </source>
</evidence>
<protein>
    <submittedName>
        <fullName evidence="1">OsmC family peroxiredoxin</fullName>
    </submittedName>
</protein>
<dbReference type="SUPFAM" id="SSF82784">
    <property type="entry name" value="OsmC-like"/>
    <property type="match status" value="1"/>
</dbReference>
<dbReference type="PANTHER" id="PTHR42830">
    <property type="entry name" value="OSMOTICALLY INDUCIBLE FAMILY PROTEIN"/>
    <property type="match status" value="1"/>
</dbReference>
<dbReference type="InterPro" id="IPR019904">
    <property type="entry name" value="Peroxiredoxin_OsmC"/>
</dbReference>
<evidence type="ECO:0000313" key="1">
    <source>
        <dbReference type="EMBL" id="QNA45889.1"/>
    </source>
</evidence>
<dbReference type="AlphaFoldDB" id="A0A7G5XK86"/>
<dbReference type="InterPro" id="IPR036102">
    <property type="entry name" value="OsmC/Ohrsf"/>
</dbReference>
<keyword evidence="2" id="KW-1185">Reference proteome</keyword>
<accession>A0A7G5XK86</accession>
<dbReference type="KEGG" id="lacs:H4075_06775"/>
<dbReference type="InterPro" id="IPR052707">
    <property type="entry name" value="OsmC_Ohr_Peroxiredoxin"/>
</dbReference>
<gene>
    <name evidence="1" type="ORF">H4075_06775</name>
</gene>
<dbReference type="RefSeq" id="WP_182805335.1">
    <property type="nucleotide sequence ID" value="NZ_CP060007.1"/>
</dbReference>
<proteinExistence type="predicted"/>
<dbReference type="InterPro" id="IPR015946">
    <property type="entry name" value="KH_dom-like_a/b"/>
</dbReference>
<dbReference type="NCBIfam" id="TIGR03562">
    <property type="entry name" value="osmo_induc_OsmC"/>
    <property type="match status" value="1"/>
</dbReference>
<name>A0A7G5XK86_9BACT</name>
<dbReference type="Proteomes" id="UP000515344">
    <property type="component" value="Chromosome"/>
</dbReference>
<dbReference type="Pfam" id="PF02566">
    <property type="entry name" value="OsmC"/>
    <property type="match status" value="1"/>
</dbReference>
<dbReference type="PANTHER" id="PTHR42830:SF1">
    <property type="entry name" value="OSMOTICALLY INDUCIBLE FAMILY PROTEIN"/>
    <property type="match status" value="1"/>
</dbReference>
<dbReference type="Gene3D" id="3.30.300.20">
    <property type="match status" value="1"/>
</dbReference>
<dbReference type="GO" id="GO:0004601">
    <property type="term" value="F:peroxidase activity"/>
    <property type="evidence" value="ECO:0007669"/>
    <property type="project" value="InterPro"/>
</dbReference>
<dbReference type="InterPro" id="IPR003718">
    <property type="entry name" value="OsmC/Ohr_fam"/>
</dbReference>
<reference evidence="2" key="1">
    <citation type="submission" date="2020-08" db="EMBL/GenBank/DDBJ databases">
        <title>Lacibacter sp. S13-6-6 genome sequencing.</title>
        <authorList>
            <person name="Jin L."/>
        </authorList>
    </citation>
    <scope>NUCLEOTIDE SEQUENCE [LARGE SCALE GENOMIC DNA]</scope>
    <source>
        <strain evidence="2">S13-6-6</strain>
    </source>
</reference>
<organism evidence="1 2">
    <name type="scientific">Lacibacter sediminis</name>
    <dbReference type="NCBI Taxonomy" id="2760713"/>
    <lineage>
        <taxon>Bacteria</taxon>
        <taxon>Pseudomonadati</taxon>
        <taxon>Bacteroidota</taxon>
        <taxon>Chitinophagia</taxon>
        <taxon>Chitinophagales</taxon>
        <taxon>Chitinophagaceae</taxon>
        <taxon>Lacibacter</taxon>
    </lineage>
</organism>
<dbReference type="EMBL" id="CP060007">
    <property type="protein sequence ID" value="QNA45889.1"/>
    <property type="molecule type" value="Genomic_DNA"/>
</dbReference>
<dbReference type="GO" id="GO:0006979">
    <property type="term" value="P:response to oxidative stress"/>
    <property type="evidence" value="ECO:0007669"/>
    <property type="project" value="InterPro"/>
</dbReference>
<sequence>MKHYATSTWYGSGKDGNGQVTTESYVLDRTEFTFDSRFADGKGTNPEELLAAAHACCFNMKLSFVLGEAGFVPATLETTCHVNFENGFINGSHLSIKANVPGINQQDFDACIKEATECSPLGRALKIKITIDTFLKN</sequence>